<dbReference type="EMBL" id="CP073767">
    <property type="protein sequence ID" value="UWZ57108.1"/>
    <property type="molecule type" value="Genomic_DNA"/>
</dbReference>
<evidence type="ECO:0000313" key="1">
    <source>
        <dbReference type="EMBL" id="UWZ57108.1"/>
    </source>
</evidence>
<dbReference type="OrthoDB" id="275232at2"/>
<accession>A0A9Q9ILL3</accession>
<organism evidence="1 2">
    <name type="scientific">Dactylosporangium aurantiacum</name>
    <dbReference type="NCBI Taxonomy" id="35754"/>
    <lineage>
        <taxon>Bacteria</taxon>
        <taxon>Bacillati</taxon>
        <taxon>Actinomycetota</taxon>
        <taxon>Actinomycetes</taxon>
        <taxon>Micromonosporales</taxon>
        <taxon>Micromonosporaceae</taxon>
        <taxon>Dactylosporangium</taxon>
    </lineage>
</organism>
<proteinExistence type="predicted"/>
<evidence type="ECO:0000313" key="2">
    <source>
        <dbReference type="Proteomes" id="UP001058003"/>
    </source>
</evidence>
<keyword evidence="2" id="KW-1185">Reference proteome</keyword>
<sequence>MEQDFWRVEPGWVLHDFGDGGYLPFNDLTSMAHVVCDDEADRVVAGMLGAGCPVRLMPRDDGPPTHVIVFVDRVPPDGLKTLVELRRLLHRSWPFAGLRDLLTRQPILAGGAELAALRDALDATPRLRPFLFYETRRGGLVPVWTG</sequence>
<dbReference type="RefSeq" id="WP_156089731.1">
    <property type="nucleotide sequence ID" value="NZ_CP073767.1"/>
</dbReference>
<gene>
    <name evidence="1" type="ORF">Daura_13625</name>
</gene>
<dbReference type="Proteomes" id="UP001058003">
    <property type="component" value="Chromosome"/>
</dbReference>
<dbReference type="KEGG" id="daur:Daura_13625"/>
<reference evidence="1" key="1">
    <citation type="submission" date="2021-04" db="EMBL/GenBank/DDBJ databases">
        <title>Dactylosporangium aurantiacum NRRL B-8018 full assembly.</title>
        <authorList>
            <person name="Hartkoorn R.C."/>
            <person name="Beaudoing E."/>
            <person name="Hot D."/>
        </authorList>
    </citation>
    <scope>NUCLEOTIDE SEQUENCE</scope>
    <source>
        <strain evidence="1">NRRL B-8018</strain>
    </source>
</reference>
<protein>
    <submittedName>
        <fullName evidence="1">Uncharacterized protein</fullName>
    </submittedName>
</protein>
<name>A0A9Q9ILL3_9ACTN</name>
<dbReference type="AlphaFoldDB" id="A0A9Q9ILL3"/>